<keyword evidence="1 3" id="KW-0378">Hydrolase</keyword>
<keyword evidence="4" id="KW-1185">Reference proteome</keyword>
<dbReference type="InterPro" id="IPR002471">
    <property type="entry name" value="Pept_S9_AS"/>
</dbReference>
<reference evidence="3 4" key="1">
    <citation type="submission" date="2023-07" db="EMBL/GenBank/DDBJ databases">
        <title>Sorghum-associated microbial communities from plants grown in Nebraska, USA.</title>
        <authorList>
            <person name="Schachtman D."/>
        </authorList>
    </citation>
    <scope>NUCLEOTIDE SEQUENCE [LARGE SCALE GENOMIC DNA]</scope>
    <source>
        <strain evidence="3 4">BE198</strain>
    </source>
</reference>
<gene>
    <name evidence="3" type="ORF">J2X06_002863</name>
</gene>
<proteinExistence type="predicted"/>
<dbReference type="InterPro" id="IPR029058">
    <property type="entry name" value="AB_hydrolase_fold"/>
</dbReference>
<dbReference type="GO" id="GO:0016787">
    <property type="term" value="F:hydrolase activity"/>
    <property type="evidence" value="ECO:0007669"/>
    <property type="project" value="UniProtKB-KW"/>
</dbReference>
<dbReference type="PROSITE" id="PS00708">
    <property type="entry name" value="PRO_ENDOPEP_SER"/>
    <property type="match status" value="1"/>
</dbReference>
<protein>
    <submittedName>
        <fullName evidence="3">Dienelactone hydrolase</fullName>
    </submittedName>
</protein>
<sequence length="264" mass="29619">MDVRLESLELKVEQDCICGSVLSPASALPGVLFVHGWGGSQRQDLVRAREAAGLGCVCLTFDLRGHERTAMQWENVSRAQNLADLLSAYDWLAAQPNVDPASIAVSGISYGGYLSTLLTARRPVRWLALRSPAIYKDEGWHQAKRQLHMDADLPAYRRRRVDWQENEALRACADFRGDVLLVQAEHDDVVPHMVMNNYVAAFVHVRSLTRRQVDGADHTFNAPPAQKAYNAILCKWLREMIMGAREEIAATRVRERAPDSMPDN</sequence>
<name>A0ABU1WE35_9GAMM</name>
<evidence type="ECO:0000313" key="3">
    <source>
        <dbReference type="EMBL" id="MDR7135654.1"/>
    </source>
</evidence>
<dbReference type="Pfam" id="PF00326">
    <property type="entry name" value="Peptidase_S9"/>
    <property type="match status" value="1"/>
</dbReference>
<evidence type="ECO:0000256" key="1">
    <source>
        <dbReference type="ARBA" id="ARBA00022801"/>
    </source>
</evidence>
<evidence type="ECO:0000313" key="4">
    <source>
        <dbReference type="Proteomes" id="UP001251524"/>
    </source>
</evidence>
<dbReference type="RefSeq" id="WP_310063460.1">
    <property type="nucleotide sequence ID" value="NZ_JAVDVY010000002.1"/>
</dbReference>
<dbReference type="EMBL" id="JAVDVY010000002">
    <property type="protein sequence ID" value="MDR7135654.1"/>
    <property type="molecule type" value="Genomic_DNA"/>
</dbReference>
<dbReference type="Gene3D" id="3.40.50.1820">
    <property type="entry name" value="alpha/beta hydrolase"/>
    <property type="match status" value="1"/>
</dbReference>
<dbReference type="Proteomes" id="UP001251524">
    <property type="component" value="Unassembled WGS sequence"/>
</dbReference>
<dbReference type="PANTHER" id="PTHR22946:SF5">
    <property type="entry name" value="PEPTIDASE S9 PROLYL OLIGOPEPTIDASE CATALYTIC DOMAIN-CONTAINING PROTEIN"/>
    <property type="match status" value="1"/>
</dbReference>
<dbReference type="InterPro" id="IPR001375">
    <property type="entry name" value="Peptidase_S9_cat"/>
</dbReference>
<dbReference type="PANTHER" id="PTHR22946">
    <property type="entry name" value="DIENELACTONE HYDROLASE DOMAIN-CONTAINING PROTEIN-RELATED"/>
    <property type="match status" value="1"/>
</dbReference>
<evidence type="ECO:0000259" key="2">
    <source>
        <dbReference type="Pfam" id="PF00326"/>
    </source>
</evidence>
<comment type="caution">
    <text evidence="3">The sequence shown here is derived from an EMBL/GenBank/DDBJ whole genome shotgun (WGS) entry which is preliminary data.</text>
</comment>
<organism evidence="3 4">
    <name type="scientific">Lysobacter niastensis</name>
    <dbReference type="NCBI Taxonomy" id="380629"/>
    <lineage>
        <taxon>Bacteria</taxon>
        <taxon>Pseudomonadati</taxon>
        <taxon>Pseudomonadota</taxon>
        <taxon>Gammaproteobacteria</taxon>
        <taxon>Lysobacterales</taxon>
        <taxon>Lysobacteraceae</taxon>
        <taxon>Lysobacter</taxon>
    </lineage>
</organism>
<dbReference type="InterPro" id="IPR050261">
    <property type="entry name" value="FrsA_esterase"/>
</dbReference>
<accession>A0ABU1WE35</accession>
<dbReference type="SUPFAM" id="SSF53474">
    <property type="entry name" value="alpha/beta-Hydrolases"/>
    <property type="match status" value="1"/>
</dbReference>
<feature type="domain" description="Peptidase S9 prolyl oligopeptidase catalytic" evidence="2">
    <location>
        <begin position="52"/>
        <end position="240"/>
    </location>
</feature>